<dbReference type="SMART" id="SM00304">
    <property type="entry name" value="HAMP"/>
    <property type="match status" value="1"/>
</dbReference>
<evidence type="ECO:0000256" key="1">
    <source>
        <dbReference type="ARBA" id="ARBA00004651"/>
    </source>
</evidence>
<keyword evidence="3" id="KW-1003">Cell membrane</keyword>
<dbReference type="Pfam" id="PF02743">
    <property type="entry name" value="dCache_1"/>
    <property type="match status" value="1"/>
</dbReference>
<dbReference type="SUPFAM" id="SSF158472">
    <property type="entry name" value="HAMP domain-like"/>
    <property type="match status" value="1"/>
</dbReference>
<dbReference type="InterPro" id="IPR033479">
    <property type="entry name" value="dCache_1"/>
</dbReference>
<dbReference type="CDD" id="cd06225">
    <property type="entry name" value="HAMP"/>
    <property type="match status" value="1"/>
</dbReference>
<dbReference type="Gene3D" id="3.30.450.20">
    <property type="entry name" value="PAS domain"/>
    <property type="match status" value="1"/>
</dbReference>
<dbReference type="RefSeq" id="WP_407809980.1">
    <property type="nucleotide sequence ID" value="NZ_JAIHOM010000038.1"/>
</dbReference>
<dbReference type="InterPro" id="IPR029151">
    <property type="entry name" value="Sensor-like_sf"/>
</dbReference>
<dbReference type="InterPro" id="IPR050697">
    <property type="entry name" value="Adenylyl/Guanylyl_Cyclase_3/4"/>
</dbReference>
<dbReference type="SUPFAM" id="SSF55073">
    <property type="entry name" value="Nucleotide cyclase"/>
    <property type="match status" value="1"/>
</dbReference>
<evidence type="ECO:0000259" key="8">
    <source>
        <dbReference type="PROSITE" id="PS50125"/>
    </source>
</evidence>
<dbReference type="PANTHER" id="PTHR43081">
    <property type="entry name" value="ADENYLATE CYCLASE, TERMINAL-DIFFERENTIATION SPECIFIC-RELATED"/>
    <property type="match status" value="1"/>
</dbReference>
<dbReference type="InterPro" id="IPR029787">
    <property type="entry name" value="Nucleotide_cyclase"/>
</dbReference>
<feature type="domain" description="HAMP" evidence="9">
    <location>
        <begin position="367"/>
        <end position="419"/>
    </location>
</feature>
<evidence type="ECO:0000256" key="4">
    <source>
        <dbReference type="ARBA" id="ARBA00022692"/>
    </source>
</evidence>
<feature type="transmembrane region" description="Helical" evidence="7">
    <location>
        <begin position="12"/>
        <end position="36"/>
    </location>
</feature>
<protein>
    <submittedName>
        <fullName evidence="10">HAMP domain-containing protein</fullName>
    </submittedName>
</protein>
<dbReference type="PROSITE" id="PS50125">
    <property type="entry name" value="GUANYLATE_CYCLASE_2"/>
    <property type="match status" value="1"/>
</dbReference>
<evidence type="ECO:0000313" key="11">
    <source>
        <dbReference type="Proteomes" id="UP001526426"/>
    </source>
</evidence>
<dbReference type="CDD" id="cd12912">
    <property type="entry name" value="PDC2_MCP_like"/>
    <property type="match status" value="1"/>
</dbReference>
<dbReference type="PROSITE" id="PS50885">
    <property type="entry name" value="HAMP"/>
    <property type="match status" value="1"/>
</dbReference>
<dbReference type="CDD" id="cd07302">
    <property type="entry name" value="CHD"/>
    <property type="match status" value="1"/>
</dbReference>
<dbReference type="PANTHER" id="PTHR43081:SF1">
    <property type="entry name" value="ADENYLATE CYCLASE, TERMINAL-DIFFERENTIATION SPECIFIC"/>
    <property type="match status" value="1"/>
</dbReference>
<comment type="similarity">
    <text evidence="2">Belongs to the adenylyl cyclase class-3 family.</text>
</comment>
<evidence type="ECO:0000256" key="5">
    <source>
        <dbReference type="ARBA" id="ARBA00022989"/>
    </source>
</evidence>
<evidence type="ECO:0000256" key="3">
    <source>
        <dbReference type="ARBA" id="ARBA00022475"/>
    </source>
</evidence>
<comment type="caution">
    <text evidence="10">The sequence shown here is derived from an EMBL/GenBank/DDBJ whole genome shotgun (WGS) entry which is preliminary data.</text>
</comment>
<evidence type="ECO:0000256" key="6">
    <source>
        <dbReference type="ARBA" id="ARBA00023136"/>
    </source>
</evidence>
<sequence length="548" mass="62102">MIVTRLLGLKRLRSTLIIPFVLQLTAAIGLVSYIYFQSSQKVVHDLSSQLRNELTARIEGELQSYFTSPHNINQLNAAAFIEGDLDFQQAKNVHQMLQQFQFTPFLFSIYCGTEQGEFLGVGTKEPGGQVYLQTLSSQTNYRFHYYNLDSQGNRLSFVADDGPYDPRQRPWYKAALKAQKPTWSEIYLDFGTLLPTITAVRPVYDSQGNSLGVCATDVSTPTEFRHFLANLHIGKTGQAFVIDQDGQIISSSTDEPLTVGQGDKAHLILAVESHDPLIRDTARFIQEKFGHFSQIQRSQDLNFRSNNQQYFVQILPFQDPYGLDWLIVVTIPEADFMAQIYADHYYALTLMVIALGLAIALGILTAQRITRPILRLTAASQAIASGQLEQHIPPSSIVELNILDQSFNTMAAQLNDTFNQVKLREKEREDLIIAYSRFIPQDHLSLLNRESITNIHLGDHVEREMSVLFSDIRDFTRLSEQMTPEDNFQFINDYLSWMNPAILENNGFIDKYIGDGIMALFAHSPDDAVKAGIGLLERLVQYNQRRVT</sequence>
<evidence type="ECO:0000313" key="10">
    <source>
        <dbReference type="EMBL" id="MCW6036505.1"/>
    </source>
</evidence>
<dbReference type="Gene3D" id="3.30.70.1230">
    <property type="entry name" value="Nucleotide cyclase"/>
    <property type="match status" value="1"/>
</dbReference>
<evidence type="ECO:0000256" key="7">
    <source>
        <dbReference type="SAM" id="Phobius"/>
    </source>
</evidence>
<dbReference type="Pfam" id="PF00672">
    <property type="entry name" value="HAMP"/>
    <property type="match status" value="1"/>
</dbReference>
<dbReference type="Proteomes" id="UP001526426">
    <property type="component" value="Unassembled WGS sequence"/>
</dbReference>
<dbReference type="Gene3D" id="6.10.340.10">
    <property type="match status" value="1"/>
</dbReference>
<gene>
    <name evidence="10" type="ORF">K4A83_09530</name>
</gene>
<evidence type="ECO:0000259" key="9">
    <source>
        <dbReference type="PROSITE" id="PS50885"/>
    </source>
</evidence>
<comment type="subcellular location">
    <subcellularLocation>
        <location evidence="1">Cell membrane</location>
        <topology evidence="1">Multi-pass membrane protein</topology>
    </subcellularLocation>
</comment>
<keyword evidence="5 7" id="KW-1133">Transmembrane helix</keyword>
<name>A0ABT3L683_9CYAN</name>
<accession>A0ABT3L683</accession>
<keyword evidence="4 7" id="KW-0812">Transmembrane</keyword>
<feature type="transmembrane region" description="Helical" evidence="7">
    <location>
        <begin position="345"/>
        <end position="366"/>
    </location>
</feature>
<dbReference type="InterPro" id="IPR001054">
    <property type="entry name" value="A/G_cyclase"/>
</dbReference>
<organism evidence="10 11">
    <name type="scientific">Spirulina subsalsa FACHB-351</name>
    <dbReference type="NCBI Taxonomy" id="234711"/>
    <lineage>
        <taxon>Bacteria</taxon>
        <taxon>Bacillati</taxon>
        <taxon>Cyanobacteriota</taxon>
        <taxon>Cyanophyceae</taxon>
        <taxon>Spirulinales</taxon>
        <taxon>Spirulinaceae</taxon>
        <taxon>Spirulina</taxon>
    </lineage>
</organism>
<feature type="domain" description="Guanylate cyclase" evidence="8">
    <location>
        <begin position="466"/>
        <end position="520"/>
    </location>
</feature>
<keyword evidence="11" id="KW-1185">Reference proteome</keyword>
<reference evidence="10 11" key="1">
    <citation type="submission" date="2021-08" db="EMBL/GenBank/DDBJ databases">
        <title>Draft genome sequence of Spirulina subsalsa with high tolerance to salinity and hype-accumulation of phycocyanin.</title>
        <authorList>
            <person name="Pei H."/>
            <person name="Jiang L."/>
        </authorList>
    </citation>
    <scope>NUCLEOTIDE SEQUENCE [LARGE SCALE GENOMIC DNA]</scope>
    <source>
        <strain evidence="10 11">FACHB-351</strain>
    </source>
</reference>
<dbReference type="EMBL" id="JAIHOM010000038">
    <property type="protein sequence ID" value="MCW6036505.1"/>
    <property type="molecule type" value="Genomic_DNA"/>
</dbReference>
<dbReference type="InterPro" id="IPR003660">
    <property type="entry name" value="HAMP_dom"/>
</dbReference>
<dbReference type="SUPFAM" id="SSF103190">
    <property type="entry name" value="Sensory domain-like"/>
    <property type="match status" value="1"/>
</dbReference>
<dbReference type="CDD" id="cd12913">
    <property type="entry name" value="PDC1_MCP_like"/>
    <property type="match status" value="1"/>
</dbReference>
<keyword evidence="6 7" id="KW-0472">Membrane</keyword>
<evidence type="ECO:0000256" key="2">
    <source>
        <dbReference type="ARBA" id="ARBA00005381"/>
    </source>
</evidence>
<proteinExistence type="inferred from homology"/>